<dbReference type="SMART" id="SM00028">
    <property type="entry name" value="TPR"/>
    <property type="match status" value="3"/>
</dbReference>
<feature type="repeat" description="TPR" evidence="1">
    <location>
        <begin position="271"/>
        <end position="304"/>
    </location>
</feature>
<reference evidence="4 5" key="1">
    <citation type="submission" date="2020-08" db="EMBL/GenBank/DDBJ databases">
        <title>Genomic Encyclopedia of Type Strains, Phase IV (KMG-IV): sequencing the most valuable type-strain genomes for metagenomic binning, comparative biology and taxonomic classification.</title>
        <authorList>
            <person name="Goeker M."/>
        </authorList>
    </citation>
    <scope>NUCLEOTIDE SEQUENCE [LARGE SCALE GENOMIC DNA]</scope>
    <source>
        <strain evidence="4 5">DSM 25897</strain>
    </source>
</reference>
<name>A0A7W7Y0H4_9GAMM</name>
<keyword evidence="5" id="KW-1185">Reference proteome</keyword>
<keyword evidence="2" id="KW-0472">Membrane</keyword>
<proteinExistence type="predicted"/>
<keyword evidence="2" id="KW-0812">Transmembrane</keyword>
<dbReference type="SUPFAM" id="SSF52200">
    <property type="entry name" value="Toll/Interleukin receptor TIR domain"/>
    <property type="match status" value="1"/>
</dbReference>
<dbReference type="PROSITE" id="PS50005">
    <property type="entry name" value="TPR"/>
    <property type="match status" value="1"/>
</dbReference>
<evidence type="ECO:0000256" key="2">
    <source>
        <dbReference type="SAM" id="Phobius"/>
    </source>
</evidence>
<evidence type="ECO:0000313" key="4">
    <source>
        <dbReference type="EMBL" id="MBB5015822.1"/>
    </source>
</evidence>
<dbReference type="Proteomes" id="UP000519004">
    <property type="component" value="Unassembled WGS sequence"/>
</dbReference>
<dbReference type="Gene3D" id="1.25.40.10">
    <property type="entry name" value="Tetratricopeptide repeat domain"/>
    <property type="match status" value="1"/>
</dbReference>
<accession>A0A7W7Y0H4</accession>
<keyword evidence="2" id="KW-1133">Transmembrane helix</keyword>
<dbReference type="InterPro" id="IPR000157">
    <property type="entry name" value="TIR_dom"/>
</dbReference>
<gene>
    <name evidence="4" type="ORF">HNQ58_001732</name>
</gene>
<feature type="domain" description="TIR" evidence="3">
    <location>
        <begin position="6"/>
        <end position="113"/>
    </location>
</feature>
<comment type="caution">
    <text evidence="4">The sequence shown here is derived from an EMBL/GenBank/DDBJ whole genome shotgun (WGS) entry which is preliminary data.</text>
</comment>
<keyword evidence="1" id="KW-0802">TPR repeat</keyword>
<protein>
    <submittedName>
        <fullName evidence="4">Tetratricopeptide (TPR) repeat protein</fullName>
    </submittedName>
</protein>
<dbReference type="RefSeq" id="WP_183948498.1">
    <property type="nucleotide sequence ID" value="NZ_JACHHX010000011.1"/>
</dbReference>
<dbReference type="InterPro" id="IPR011990">
    <property type="entry name" value="TPR-like_helical_dom_sf"/>
</dbReference>
<evidence type="ECO:0000256" key="1">
    <source>
        <dbReference type="PROSITE-ProRule" id="PRU00339"/>
    </source>
</evidence>
<dbReference type="Pfam" id="PF13676">
    <property type="entry name" value="TIR_2"/>
    <property type="match status" value="1"/>
</dbReference>
<sequence length="699" mass="77621">MRYRAFISYSHRDARWARWLHRALEGYAVPRRLVGAAGEFGPVPSRLRPVFRDRDELASAADLGQRVKDALVASEALVVICSPAAATSRWVNQEVLAFRRLGRDARLYALIVDGEPNTGDARECFPPALRDGADGLPPLEPIAADARPGGDGHALARLKLLAGLLGVELDALRQRDAQRRHRRMLAVVAASLAGMMLTGWLAWTASVARDDARRRQDQAEDLIEFMLTDLKERLEGLQRLDVLDAAADKAREYFDALPPRDLDEDALARSAQALRQLGDLRMRRGQWDEALAAFVRARDIDAERLARAPDDTQRIFDLAQSEFWVGNVHFRRNRYGEALLAFQAYRDAAARLVRSAPDRPEWLMELGYAHVNLASAHSGARNHALALEHAERGVHHQRQAIALRPDDETLQREVIEAVAWLGTIQGNAGQLHDAWRSRVEVRESWEAQARAHPGDLRIEQKLAYAWRGEATALLWLGRGEEALAAYGETMTRLARLVAHDPDNAGWARVLANASVDHARAWVDLQRPDDFPAPVLARLQAMADPLEHSVPEHAAARAQARALLAWRAARMGEREAAQAQLDSAWRFLEGLRAAHPQDTTIGRHYVEVALLRQATEPDWLSPARVEMLEADVDDARLGLAERAALARLWIAAGRPDRAQASVDTLHAQGFAEAAFLRACRHAGLCTSGPEVVAGATTDRR</sequence>
<organism evidence="4 5">
    <name type="scientific">Rehaibacterium terrae</name>
    <dbReference type="NCBI Taxonomy" id="1341696"/>
    <lineage>
        <taxon>Bacteria</taxon>
        <taxon>Pseudomonadati</taxon>
        <taxon>Pseudomonadota</taxon>
        <taxon>Gammaproteobacteria</taxon>
        <taxon>Lysobacterales</taxon>
        <taxon>Lysobacteraceae</taxon>
        <taxon>Rehaibacterium</taxon>
    </lineage>
</organism>
<dbReference type="SUPFAM" id="SSF48452">
    <property type="entry name" value="TPR-like"/>
    <property type="match status" value="1"/>
</dbReference>
<dbReference type="InterPro" id="IPR035897">
    <property type="entry name" value="Toll_tir_struct_dom_sf"/>
</dbReference>
<evidence type="ECO:0000259" key="3">
    <source>
        <dbReference type="Pfam" id="PF13676"/>
    </source>
</evidence>
<dbReference type="GO" id="GO:0007165">
    <property type="term" value="P:signal transduction"/>
    <property type="evidence" value="ECO:0007669"/>
    <property type="project" value="InterPro"/>
</dbReference>
<dbReference type="EMBL" id="JACHHX010000011">
    <property type="protein sequence ID" value="MBB5015822.1"/>
    <property type="molecule type" value="Genomic_DNA"/>
</dbReference>
<dbReference type="InterPro" id="IPR019734">
    <property type="entry name" value="TPR_rpt"/>
</dbReference>
<dbReference type="Gene3D" id="3.40.50.10140">
    <property type="entry name" value="Toll/interleukin-1 receptor homology (TIR) domain"/>
    <property type="match status" value="1"/>
</dbReference>
<evidence type="ECO:0000313" key="5">
    <source>
        <dbReference type="Proteomes" id="UP000519004"/>
    </source>
</evidence>
<feature type="transmembrane region" description="Helical" evidence="2">
    <location>
        <begin position="184"/>
        <end position="203"/>
    </location>
</feature>
<dbReference type="AlphaFoldDB" id="A0A7W7Y0H4"/>